<dbReference type="PANTHER" id="PTHR31259">
    <property type="entry name" value="ENDOSOME-ASSOCIATED TRAFFICKING REGULATOR 1"/>
    <property type="match status" value="1"/>
</dbReference>
<feature type="compositionally biased region" description="Basic and acidic residues" evidence="4">
    <location>
        <begin position="125"/>
        <end position="139"/>
    </location>
</feature>
<protein>
    <recommendedName>
        <fullName evidence="2">Endosome-associated-trafficking regulator 1</fullName>
    </recommendedName>
</protein>
<dbReference type="GO" id="GO:0030496">
    <property type="term" value="C:midbody"/>
    <property type="evidence" value="ECO:0007669"/>
    <property type="project" value="TreeGrafter"/>
</dbReference>
<accession>A0A7M5WVJ3</accession>
<dbReference type="InterPro" id="IPR026757">
    <property type="entry name" value="ENTR1"/>
</dbReference>
<evidence type="ECO:0000256" key="1">
    <source>
        <dbReference type="ARBA" id="ARBA00007791"/>
    </source>
</evidence>
<dbReference type="EnsemblMetazoa" id="CLYHEMT013815.2">
    <property type="protein sequence ID" value="CLYHEMP013815.2"/>
    <property type="gene ID" value="CLYHEMG013815"/>
</dbReference>
<comment type="similarity">
    <text evidence="1">Belongs to the ENTR1 family.</text>
</comment>
<dbReference type="GO" id="GO:0005813">
    <property type="term" value="C:centrosome"/>
    <property type="evidence" value="ECO:0007669"/>
    <property type="project" value="TreeGrafter"/>
</dbReference>
<dbReference type="GO" id="GO:0045724">
    <property type="term" value="P:positive regulation of cilium assembly"/>
    <property type="evidence" value="ECO:0007669"/>
    <property type="project" value="TreeGrafter"/>
</dbReference>
<evidence type="ECO:0000256" key="3">
    <source>
        <dbReference type="ARBA" id="ARBA00023054"/>
    </source>
</evidence>
<feature type="region of interest" description="Disordered" evidence="4">
    <location>
        <begin position="111"/>
        <end position="139"/>
    </location>
</feature>
<sequence>IVEDLDSVTDIFADLPSPSVDDKSLKIKVKEEDEDIFAEDANLEGITFTSKITDGDNLSDASDDSSSSPLTDSYLLSDPAQEPNKKILEELDQLKLQNAELIRELEMVKKKHRKENQASNQKISNLEKDLKKARKKEAEDTKALEDAVKMVEENLRKTTERAIKAEANVSKLKEELHVIKEGNVSLADYKNLQMQHFHQLNTIKEKSQNAARLMRAAADKTEPQIRELQSGITSLRFLADTFDDIGMVSELPKKSDTNDR</sequence>
<dbReference type="OrthoDB" id="6499155at2759"/>
<evidence type="ECO:0000256" key="4">
    <source>
        <dbReference type="SAM" id="MobiDB-lite"/>
    </source>
</evidence>
<organism evidence="5 6">
    <name type="scientific">Clytia hemisphaerica</name>
    <dbReference type="NCBI Taxonomy" id="252671"/>
    <lineage>
        <taxon>Eukaryota</taxon>
        <taxon>Metazoa</taxon>
        <taxon>Cnidaria</taxon>
        <taxon>Hydrozoa</taxon>
        <taxon>Hydroidolina</taxon>
        <taxon>Leptothecata</taxon>
        <taxon>Obeliida</taxon>
        <taxon>Clytiidae</taxon>
        <taxon>Clytia</taxon>
    </lineage>
</organism>
<name>A0A7M5WVJ3_9CNID</name>
<evidence type="ECO:0000313" key="5">
    <source>
        <dbReference type="EnsemblMetazoa" id="CLYHEMP013815.2"/>
    </source>
</evidence>
<dbReference type="GO" id="GO:1903566">
    <property type="term" value="P:positive regulation of protein localization to cilium"/>
    <property type="evidence" value="ECO:0007669"/>
    <property type="project" value="TreeGrafter"/>
</dbReference>
<dbReference type="Proteomes" id="UP000594262">
    <property type="component" value="Unplaced"/>
</dbReference>
<evidence type="ECO:0000313" key="6">
    <source>
        <dbReference type="Proteomes" id="UP000594262"/>
    </source>
</evidence>
<dbReference type="GO" id="GO:0055037">
    <property type="term" value="C:recycling endosome"/>
    <property type="evidence" value="ECO:0007669"/>
    <property type="project" value="TreeGrafter"/>
</dbReference>
<feature type="compositionally biased region" description="Low complexity" evidence="4">
    <location>
        <begin position="55"/>
        <end position="78"/>
    </location>
</feature>
<dbReference type="GO" id="GO:0032465">
    <property type="term" value="P:regulation of cytokinesis"/>
    <property type="evidence" value="ECO:0007669"/>
    <property type="project" value="TreeGrafter"/>
</dbReference>
<dbReference type="PANTHER" id="PTHR31259:SF3">
    <property type="entry name" value="ENDOSOME-ASSOCIATED-TRAFFICKING REGULATOR 1"/>
    <property type="match status" value="1"/>
</dbReference>
<keyword evidence="6" id="KW-1185">Reference proteome</keyword>
<dbReference type="AlphaFoldDB" id="A0A7M5WVJ3"/>
<feature type="region of interest" description="Disordered" evidence="4">
    <location>
        <begin position="49"/>
        <end position="81"/>
    </location>
</feature>
<reference evidence="5" key="1">
    <citation type="submission" date="2021-01" db="UniProtKB">
        <authorList>
            <consortium name="EnsemblMetazoa"/>
        </authorList>
    </citation>
    <scope>IDENTIFICATION</scope>
</reference>
<evidence type="ECO:0000256" key="2">
    <source>
        <dbReference type="ARBA" id="ARBA00016007"/>
    </source>
</evidence>
<proteinExistence type="inferred from homology"/>
<keyword evidence="3" id="KW-0175">Coiled coil</keyword>
<dbReference type="GO" id="GO:0005769">
    <property type="term" value="C:early endosome"/>
    <property type="evidence" value="ECO:0007669"/>
    <property type="project" value="TreeGrafter"/>
</dbReference>
<dbReference type="GO" id="GO:0036064">
    <property type="term" value="C:ciliary basal body"/>
    <property type="evidence" value="ECO:0007669"/>
    <property type="project" value="TreeGrafter"/>
</dbReference>